<name>A0A816Q244_BRANA</name>
<protein>
    <submittedName>
        <fullName evidence="8">(rape) hypothetical protein</fullName>
    </submittedName>
</protein>
<gene>
    <name evidence="8" type="ORF">DARMORV10_C06P03620.1</name>
</gene>
<evidence type="ECO:0000256" key="7">
    <source>
        <dbReference type="ARBA" id="ARBA00023033"/>
    </source>
</evidence>
<evidence type="ECO:0000256" key="1">
    <source>
        <dbReference type="ARBA" id="ARBA00001974"/>
    </source>
</evidence>
<comment type="similarity">
    <text evidence="2">Belongs to the FMO family.</text>
</comment>
<dbReference type="InterPro" id="IPR050982">
    <property type="entry name" value="Auxin_biosynth/cation_transpt"/>
</dbReference>
<reference evidence="8" key="1">
    <citation type="submission" date="2021-01" db="EMBL/GenBank/DDBJ databases">
        <authorList>
            <consortium name="Genoscope - CEA"/>
            <person name="William W."/>
        </authorList>
    </citation>
    <scope>NUCLEOTIDE SEQUENCE</scope>
</reference>
<evidence type="ECO:0000313" key="8">
    <source>
        <dbReference type="EMBL" id="CAF2054463.1"/>
    </source>
</evidence>
<dbReference type="GO" id="GO:0004497">
    <property type="term" value="F:monooxygenase activity"/>
    <property type="evidence" value="ECO:0007669"/>
    <property type="project" value="UniProtKB-KW"/>
</dbReference>
<sequence length="109" mass="12531">MLMAKAMLFIYGDPFKYGLIRPKQGFFTTKLFTKEIIDVGTVQKICEDNIQDYEYVMKDAGFPKKQMPKYWKGEKNIYCAGFSWKGIAGAAQDVMSITEDIKSILTTKY</sequence>
<keyword evidence="6" id="KW-0560">Oxidoreductase</keyword>
<keyword evidence="5" id="KW-0521">NADP</keyword>
<evidence type="ECO:0000256" key="3">
    <source>
        <dbReference type="ARBA" id="ARBA00022630"/>
    </source>
</evidence>
<dbReference type="AlphaFoldDB" id="A0A816Q244"/>
<organism evidence="8">
    <name type="scientific">Brassica napus</name>
    <name type="common">Rape</name>
    <dbReference type="NCBI Taxonomy" id="3708"/>
    <lineage>
        <taxon>Eukaryota</taxon>
        <taxon>Viridiplantae</taxon>
        <taxon>Streptophyta</taxon>
        <taxon>Embryophyta</taxon>
        <taxon>Tracheophyta</taxon>
        <taxon>Spermatophyta</taxon>
        <taxon>Magnoliopsida</taxon>
        <taxon>eudicotyledons</taxon>
        <taxon>Gunneridae</taxon>
        <taxon>Pentapetalae</taxon>
        <taxon>rosids</taxon>
        <taxon>malvids</taxon>
        <taxon>Brassicales</taxon>
        <taxon>Brassicaceae</taxon>
        <taxon>Brassiceae</taxon>
        <taxon>Brassica</taxon>
    </lineage>
</organism>
<keyword evidence="7" id="KW-0503">Monooxygenase</keyword>
<evidence type="ECO:0000256" key="4">
    <source>
        <dbReference type="ARBA" id="ARBA00022827"/>
    </source>
</evidence>
<comment type="cofactor">
    <cofactor evidence="1">
        <name>FAD</name>
        <dbReference type="ChEBI" id="CHEBI:57692"/>
    </cofactor>
</comment>
<dbReference type="PANTHER" id="PTHR43539:SF93">
    <property type="entry name" value="INDOLE-3-PYRUVATE MONOOXYGENASE YUCCA10-RELATED"/>
    <property type="match status" value="1"/>
</dbReference>
<keyword evidence="4" id="KW-0274">FAD</keyword>
<accession>A0A816Q244</accession>
<dbReference type="EMBL" id="HG994370">
    <property type="protein sequence ID" value="CAF2054463.1"/>
    <property type="molecule type" value="Genomic_DNA"/>
</dbReference>
<dbReference type="PANTHER" id="PTHR43539">
    <property type="entry name" value="FLAVIN-BINDING MONOOXYGENASE-LIKE PROTEIN (AFU_ORTHOLOGUE AFUA_4G09220)"/>
    <property type="match status" value="1"/>
</dbReference>
<evidence type="ECO:0000256" key="5">
    <source>
        <dbReference type="ARBA" id="ARBA00022857"/>
    </source>
</evidence>
<dbReference type="Proteomes" id="UP001295469">
    <property type="component" value="Chromosome C06"/>
</dbReference>
<keyword evidence="3" id="KW-0285">Flavoprotein</keyword>
<evidence type="ECO:0000256" key="2">
    <source>
        <dbReference type="ARBA" id="ARBA00009183"/>
    </source>
</evidence>
<proteinExistence type="inferred from homology"/>
<evidence type="ECO:0000256" key="6">
    <source>
        <dbReference type="ARBA" id="ARBA00023002"/>
    </source>
</evidence>